<dbReference type="Gene3D" id="3.40.50.720">
    <property type="entry name" value="NAD(P)-binding Rossmann-like Domain"/>
    <property type="match status" value="1"/>
</dbReference>
<dbReference type="Proteomes" id="UP000295636">
    <property type="component" value="Unassembled WGS sequence"/>
</dbReference>
<dbReference type="InterPro" id="IPR013149">
    <property type="entry name" value="ADH-like_C"/>
</dbReference>
<reference evidence="6 7" key="1">
    <citation type="submission" date="2019-03" db="EMBL/GenBank/DDBJ databases">
        <title>This is whole genome sequence of Paenibacillus sp MS74 strain.</title>
        <authorList>
            <person name="Trinh H.N."/>
        </authorList>
    </citation>
    <scope>NUCLEOTIDE SEQUENCE [LARGE SCALE GENOMIC DNA]</scope>
    <source>
        <strain evidence="6 7">MS74</strain>
    </source>
</reference>
<dbReference type="GO" id="GO:0008270">
    <property type="term" value="F:zinc ion binding"/>
    <property type="evidence" value="ECO:0007669"/>
    <property type="project" value="InterPro"/>
</dbReference>
<proteinExistence type="inferred from homology"/>
<feature type="domain" description="Enoyl reductase (ER)" evidence="5">
    <location>
        <begin position="1"/>
        <end position="318"/>
    </location>
</feature>
<keyword evidence="3" id="KW-0560">Oxidoreductase</keyword>
<evidence type="ECO:0000256" key="2">
    <source>
        <dbReference type="ARBA" id="ARBA00022833"/>
    </source>
</evidence>
<dbReference type="PANTHER" id="PTHR43401:SF2">
    <property type="entry name" value="L-THREONINE 3-DEHYDROGENASE"/>
    <property type="match status" value="1"/>
</dbReference>
<evidence type="ECO:0000259" key="5">
    <source>
        <dbReference type="SMART" id="SM00829"/>
    </source>
</evidence>
<dbReference type="SMART" id="SM00829">
    <property type="entry name" value="PKS_ER"/>
    <property type="match status" value="1"/>
</dbReference>
<dbReference type="Pfam" id="PF00107">
    <property type="entry name" value="ADH_zinc_N"/>
    <property type="match status" value="1"/>
</dbReference>
<dbReference type="InterPro" id="IPR050129">
    <property type="entry name" value="Zn_alcohol_dh"/>
</dbReference>
<dbReference type="OrthoDB" id="9777057at2"/>
<comment type="caution">
    <text evidence="6">The sequence shown here is derived from an EMBL/GenBank/DDBJ whole genome shotgun (WGS) entry which is preliminary data.</text>
</comment>
<accession>A0A4V2ZU89</accession>
<dbReference type="InterPro" id="IPR011032">
    <property type="entry name" value="GroES-like_sf"/>
</dbReference>
<organism evidence="6 7">
    <name type="scientific">Paenibacillus piri</name>
    <dbReference type="NCBI Taxonomy" id="2547395"/>
    <lineage>
        <taxon>Bacteria</taxon>
        <taxon>Bacillati</taxon>
        <taxon>Bacillota</taxon>
        <taxon>Bacilli</taxon>
        <taxon>Bacillales</taxon>
        <taxon>Paenibacillaceae</taxon>
        <taxon>Paenibacillus</taxon>
    </lineage>
</organism>
<evidence type="ECO:0000256" key="4">
    <source>
        <dbReference type="RuleBase" id="RU361277"/>
    </source>
</evidence>
<dbReference type="InterPro" id="IPR020843">
    <property type="entry name" value="ER"/>
</dbReference>
<dbReference type="PANTHER" id="PTHR43401">
    <property type="entry name" value="L-THREONINE 3-DEHYDROGENASE"/>
    <property type="match status" value="1"/>
</dbReference>
<evidence type="ECO:0000256" key="1">
    <source>
        <dbReference type="ARBA" id="ARBA00022723"/>
    </source>
</evidence>
<protein>
    <submittedName>
        <fullName evidence="6">Galactitol-1-phosphate 5-dehydrogenase</fullName>
    </submittedName>
</protein>
<sequence length="321" mass="34146">MVIREREAPEPGPGEALIRVEQAGICGSELSGYLGHNSLRKPPLIMGHEFAGTVHKLGAGVTRFQPGDRVTANPLITCGRCRNCTNGASQLCANRKLIGAHCQGAFAEYVAVPETNLYLLGDRVSFDEGAFTEPLACAVHIARLLKPLPTQRLLIMGAGPIGLLTLRVAQIHGLTNIAVIDINEERLSIAAELGAITAASLEALAHGGIGSFDAAIDAVGLESTRTQCVEALKPGGIVVFSGLHADASKLPINDMIRSEIRCQGAFAYHSDDFETAWQWIGEGRIRLSPWTIHAPLEQGGEAFERLIAGSGKIAKILLTVH</sequence>
<evidence type="ECO:0000313" key="7">
    <source>
        <dbReference type="Proteomes" id="UP000295636"/>
    </source>
</evidence>
<dbReference type="InterPro" id="IPR036291">
    <property type="entry name" value="NAD(P)-bd_dom_sf"/>
</dbReference>
<dbReference type="EMBL" id="SMRT01000002">
    <property type="protein sequence ID" value="TDF99864.1"/>
    <property type="molecule type" value="Genomic_DNA"/>
</dbReference>
<evidence type="ECO:0000256" key="3">
    <source>
        <dbReference type="ARBA" id="ARBA00023002"/>
    </source>
</evidence>
<gene>
    <name evidence="6" type="ORF">E1757_07515</name>
</gene>
<dbReference type="AlphaFoldDB" id="A0A4V2ZU89"/>
<name>A0A4V2ZU89_9BACL</name>
<dbReference type="SUPFAM" id="SSF50129">
    <property type="entry name" value="GroES-like"/>
    <property type="match status" value="1"/>
</dbReference>
<keyword evidence="7" id="KW-1185">Reference proteome</keyword>
<comment type="cofactor">
    <cofactor evidence="4">
        <name>Zn(2+)</name>
        <dbReference type="ChEBI" id="CHEBI:29105"/>
    </cofactor>
</comment>
<dbReference type="CDD" id="cd08236">
    <property type="entry name" value="sugar_DH"/>
    <property type="match status" value="1"/>
</dbReference>
<evidence type="ECO:0000313" key="6">
    <source>
        <dbReference type="EMBL" id="TDF99864.1"/>
    </source>
</evidence>
<comment type="similarity">
    <text evidence="4">Belongs to the zinc-containing alcohol dehydrogenase family.</text>
</comment>
<keyword evidence="1 4" id="KW-0479">Metal-binding</keyword>
<dbReference type="GO" id="GO:0016491">
    <property type="term" value="F:oxidoreductase activity"/>
    <property type="evidence" value="ECO:0007669"/>
    <property type="project" value="UniProtKB-KW"/>
</dbReference>
<dbReference type="InterPro" id="IPR013154">
    <property type="entry name" value="ADH-like_N"/>
</dbReference>
<dbReference type="Pfam" id="PF08240">
    <property type="entry name" value="ADH_N"/>
    <property type="match status" value="1"/>
</dbReference>
<keyword evidence="2 4" id="KW-0862">Zinc</keyword>
<dbReference type="Gene3D" id="3.90.180.10">
    <property type="entry name" value="Medium-chain alcohol dehydrogenases, catalytic domain"/>
    <property type="match status" value="1"/>
</dbReference>
<dbReference type="PROSITE" id="PS00059">
    <property type="entry name" value="ADH_ZINC"/>
    <property type="match status" value="1"/>
</dbReference>
<dbReference type="InterPro" id="IPR002328">
    <property type="entry name" value="ADH_Zn_CS"/>
</dbReference>
<dbReference type="SUPFAM" id="SSF51735">
    <property type="entry name" value="NAD(P)-binding Rossmann-fold domains"/>
    <property type="match status" value="1"/>
</dbReference>